<comment type="pathway">
    <text evidence="1">Amino-acid biosynthesis; L-histidine biosynthesis; L-histidine from 5-phospho-alpha-D-ribose 1-diphosphate: step 6/9.</text>
</comment>
<name>A0A538U091_UNCEI</name>
<dbReference type="Pfam" id="PF00475">
    <property type="entry name" value="IGPD"/>
    <property type="match status" value="1"/>
</dbReference>
<keyword evidence="2" id="KW-0028">Amino-acid biosynthesis</keyword>
<dbReference type="GO" id="GO:0004424">
    <property type="term" value="F:imidazoleglycerol-phosphate dehydratase activity"/>
    <property type="evidence" value="ECO:0007669"/>
    <property type="project" value="InterPro"/>
</dbReference>
<organism evidence="5 6">
    <name type="scientific">Eiseniibacteriota bacterium</name>
    <dbReference type="NCBI Taxonomy" id="2212470"/>
    <lineage>
        <taxon>Bacteria</taxon>
        <taxon>Candidatus Eiseniibacteriota</taxon>
    </lineage>
</organism>
<dbReference type="InterPro" id="IPR020568">
    <property type="entry name" value="Ribosomal_Su5_D2-typ_SF"/>
</dbReference>
<dbReference type="FunFam" id="3.30.230.40:FF:000003">
    <property type="entry name" value="Imidazoleglycerol-phosphate dehydratase HisB"/>
    <property type="match status" value="1"/>
</dbReference>
<dbReference type="Gene3D" id="3.30.230.40">
    <property type="entry name" value="Imidazole glycerol phosphate dehydratase, domain 1"/>
    <property type="match status" value="2"/>
</dbReference>
<sequence length="180" mass="19307">MTTVVRETRETRVRIEAALGTGAATVDTGVRFLDHMIGTLARTSGLDLTVTARGDLKHHTIEDVGIALGTAVLQLRTDTAARYGERTLAMDDALVQAVVDLGGRPYYRGRLPSSLYDHWMRSFACEAKAALHLRVLRGTDRHHIVEAGFKALGLALRQALAESGAPSSTKGAVSLDVQGS</sequence>
<dbReference type="EMBL" id="VBPB01000323">
    <property type="protein sequence ID" value="TMQ69278.1"/>
    <property type="molecule type" value="Genomic_DNA"/>
</dbReference>
<evidence type="ECO:0000313" key="5">
    <source>
        <dbReference type="EMBL" id="TMQ69278.1"/>
    </source>
</evidence>
<dbReference type="AlphaFoldDB" id="A0A538U091"/>
<dbReference type="PANTHER" id="PTHR23133">
    <property type="entry name" value="IMIDAZOLEGLYCEROL-PHOSPHATE DEHYDRATASE HIS7"/>
    <property type="match status" value="1"/>
</dbReference>
<accession>A0A538U091</accession>
<dbReference type="PROSITE" id="PS00955">
    <property type="entry name" value="IGP_DEHYDRATASE_2"/>
    <property type="match status" value="1"/>
</dbReference>
<dbReference type="InterPro" id="IPR020565">
    <property type="entry name" value="ImidazoleglycerP_deHydtase_CS"/>
</dbReference>
<evidence type="ECO:0000256" key="1">
    <source>
        <dbReference type="ARBA" id="ARBA00005047"/>
    </source>
</evidence>
<dbReference type="InterPro" id="IPR038494">
    <property type="entry name" value="IGPD_sf"/>
</dbReference>
<reference evidence="5 6" key="1">
    <citation type="journal article" date="2019" name="Nat. Microbiol.">
        <title>Mediterranean grassland soil C-N compound turnover is dependent on rainfall and depth, and is mediated by genomically divergent microorganisms.</title>
        <authorList>
            <person name="Diamond S."/>
            <person name="Andeer P.F."/>
            <person name="Li Z."/>
            <person name="Crits-Christoph A."/>
            <person name="Burstein D."/>
            <person name="Anantharaman K."/>
            <person name="Lane K.R."/>
            <person name="Thomas B.C."/>
            <person name="Pan C."/>
            <person name="Northen T.R."/>
            <person name="Banfield J.F."/>
        </authorList>
    </citation>
    <scope>NUCLEOTIDE SEQUENCE [LARGE SCALE GENOMIC DNA]</scope>
    <source>
        <strain evidence="5">WS_11</strain>
    </source>
</reference>
<evidence type="ECO:0000256" key="3">
    <source>
        <dbReference type="ARBA" id="ARBA00023102"/>
    </source>
</evidence>
<protein>
    <submittedName>
        <fullName evidence="5">Imidazoleglycerol-phosphate dehydratase</fullName>
    </submittedName>
</protein>
<dbReference type="UniPathway" id="UPA00031">
    <property type="reaction ID" value="UER00011"/>
</dbReference>
<keyword evidence="3" id="KW-0368">Histidine biosynthesis</keyword>
<evidence type="ECO:0000256" key="2">
    <source>
        <dbReference type="ARBA" id="ARBA00022605"/>
    </source>
</evidence>
<dbReference type="SUPFAM" id="SSF54211">
    <property type="entry name" value="Ribosomal protein S5 domain 2-like"/>
    <property type="match status" value="2"/>
</dbReference>
<dbReference type="InterPro" id="IPR000807">
    <property type="entry name" value="ImidazoleglycerolP_deHydtase"/>
</dbReference>
<keyword evidence="4" id="KW-0456">Lyase</keyword>
<gene>
    <name evidence="5" type="ORF">E6K81_15250</name>
</gene>
<dbReference type="PANTHER" id="PTHR23133:SF2">
    <property type="entry name" value="IMIDAZOLEGLYCEROL-PHOSPHATE DEHYDRATASE"/>
    <property type="match status" value="1"/>
</dbReference>
<proteinExistence type="predicted"/>
<dbReference type="Proteomes" id="UP000319771">
    <property type="component" value="Unassembled WGS sequence"/>
</dbReference>
<evidence type="ECO:0000313" key="6">
    <source>
        <dbReference type="Proteomes" id="UP000319771"/>
    </source>
</evidence>
<evidence type="ECO:0000256" key="4">
    <source>
        <dbReference type="ARBA" id="ARBA00023239"/>
    </source>
</evidence>
<dbReference type="GO" id="GO:0000105">
    <property type="term" value="P:L-histidine biosynthetic process"/>
    <property type="evidence" value="ECO:0007669"/>
    <property type="project" value="UniProtKB-UniPathway"/>
</dbReference>
<comment type="caution">
    <text evidence="5">The sequence shown here is derived from an EMBL/GenBank/DDBJ whole genome shotgun (WGS) entry which is preliminary data.</text>
</comment>